<dbReference type="CDD" id="cd08195">
    <property type="entry name" value="DHQS"/>
    <property type="match status" value="1"/>
</dbReference>
<proteinExistence type="predicted"/>
<dbReference type="Pfam" id="PF01761">
    <property type="entry name" value="DHQ_synthase"/>
    <property type="match status" value="1"/>
</dbReference>
<feature type="domain" description="3-dehydroquinate synthase C-terminal" evidence="10">
    <location>
        <begin position="171"/>
        <end position="309"/>
    </location>
</feature>
<keyword evidence="4" id="KW-0479">Metal-binding</keyword>
<evidence type="ECO:0000259" key="10">
    <source>
        <dbReference type="Pfam" id="PF24621"/>
    </source>
</evidence>
<dbReference type="GO" id="GO:0003856">
    <property type="term" value="F:3-dehydroquinate synthase activity"/>
    <property type="evidence" value="ECO:0007669"/>
    <property type="project" value="UniProtKB-EC"/>
</dbReference>
<evidence type="ECO:0000256" key="3">
    <source>
        <dbReference type="ARBA" id="ARBA00022605"/>
    </source>
</evidence>
<dbReference type="InterPro" id="IPR030963">
    <property type="entry name" value="DHQ_synth_fam"/>
</dbReference>
<accession>A0A9Q2HFX9</accession>
<dbReference type="InterPro" id="IPR056179">
    <property type="entry name" value="DHQS_C"/>
</dbReference>
<dbReference type="AlphaFoldDB" id="A0A9Q2HFX9"/>
<evidence type="ECO:0000256" key="6">
    <source>
        <dbReference type="ARBA" id="ARBA00023141"/>
    </source>
</evidence>
<dbReference type="GO" id="GO:0008652">
    <property type="term" value="P:amino acid biosynthetic process"/>
    <property type="evidence" value="ECO:0007669"/>
    <property type="project" value="UniProtKB-KW"/>
</dbReference>
<comment type="caution">
    <text evidence="11">The sequence shown here is derived from an EMBL/GenBank/DDBJ whole genome shotgun (WGS) entry which is preliminary data.</text>
</comment>
<dbReference type="SUPFAM" id="SSF56796">
    <property type="entry name" value="Dehydroquinate synthase-like"/>
    <property type="match status" value="1"/>
</dbReference>
<dbReference type="InterPro" id="IPR050071">
    <property type="entry name" value="Dehydroquinate_synthase"/>
</dbReference>
<dbReference type="GO" id="GO:0046872">
    <property type="term" value="F:metal ion binding"/>
    <property type="evidence" value="ECO:0007669"/>
    <property type="project" value="UniProtKB-KW"/>
</dbReference>
<gene>
    <name evidence="11" type="ORF">HNQ45_001254</name>
</gene>
<dbReference type="EMBL" id="JACHHF010000007">
    <property type="protein sequence ID" value="MBB5176366.1"/>
    <property type="molecule type" value="Genomic_DNA"/>
</dbReference>
<evidence type="ECO:0000256" key="4">
    <source>
        <dbReference type="ARBA" id="ARBA00022723"/>
    </source>
</evidence>
<evidence type="ECO:0000313" key="11">
    <source>
        <dbReference type="EMBL" id="MBB5176366.1"/>
    </source>
</evidence>
<dbReference type="InterPro" id="IPR030960">
    <property type="entry name" value="DHQS/DOIS_N"/>
</dbReference>
<sequence>MDIRTNYNSNNYTIHVGHSIFETYINYYTSKYNDVFYLIDEYVFDLYKEMFLTFENVIKVPRGESFKDIYHVMDTIDFLLSNEIKRNSLIVVIGGGATGDAGAFLSSILLRGTDYIHVPTTLLSHDSSIGGKTAINRPLGKNLVGTFYRPKGVIYDLNFLETLSNEELLSGFGEVVKHAMLNNKNTVNHLIEVTKNKINLKELEPFIISGIKTKMYYVTVDETESNLRRSLNLGHTLGHALEYEYKLKHGHAIILGLLFTLFLSNKILDTQFDLNYYKKYFNTIGYNISYLYDLAEDNLINLMSVDKKNSVSNMINFVLLKDYGVPVFKGIEKIKLKKYLKEFQELI</sequence>
<evidence type="ECO:0000256" key="7">
    <source>
        <dbReference type="ARBA" id="ARBA00023239"/>
    </source>
</evidence>
<dbReference type="RefSeq" id="WP_183674734.1">
    <property type="nucleotide sequence ID" value="NZ_CBCRYX010000008.1"/>
</dbReference>
<keyword evidence="5" id="KW-0520">NAD</keyword>
<keyword evidence="3" id="KW-0028">Amino-acid biosynthesis</keyword>
<dbReference type="EC" id="4.2.3.4" evidence="11"/>
<keyword evidence="6" id="KW-0057">Aromatic amino acid biosynthesis</keyword>
<dbReference type="GO" id="GO:0009073">
    <property type="term" value="P:aromatic amino acid family biosynthetic process"/>
    <property type="evidence" value="ECO:0007669"/>
    <property type="project" value="UniProtKB-KW"/>
</dbReference>
<keyword evidence="7 11" id="KW-0456">Lyase</keyword>
<reference evidence="11 12" key="1">
    <citation type="submission" date="2020-08" db="EMBL/GenBank/DDBJ databases">
        <title>Genomic Encyclopedia of Type Strains, Phase IV (KMG-IV): sequencing the most valuable type-strain genomes for metagenomic binning, comparative biology and taxonomic classification.</title>
        <authorList>
            <person name="Goeker M."/>
        </authorList>
    </citation>
    <scope>NUCLEOTIDE SEQUENCE [LARGE SCALE GENOMIC DNA]</scope>
    <source>
        <strain evidence="11 12">DSM 19163</strain>
    </source>
</reference>
<comment type="cofactor">
    <cofactor evidence="2">
        <name>Co(2+)</name>
        <dbReference type="ChEBI" id="CHEBI:48828"/>
    </cofactor>
</comment>
<feature type="domain" description="3-dehydroquinate synthase N-terminal" evidence="9">
    <location>
        <begin position="58"/>
        <end position="168"/>
    </location>
</feature>
<dbReference type="Gene3D" id="3.40.50.1970">
    <property type="match status" value="1"/>
</dbReference>
<protein>
    <submittedName>
        <fullName evidence="11">3-dehydroquinate synthase</fullName>
        <ecNumber evidence="11">4.2.3.4</ecNumber>
    </submittedName>
</protein>
<dbReference type="PANTHER" id="PTHR43622">
    <property type="entry name" value="3-DEHYDROQUINATE SYNTHASE"/>
    <property type="match status" value="1"/>
</dbReference>
<dbReference type="Proteomes" id="UP000579136">
    <property type="component" value="Unassembled WGS sequence"/>
</dbReference>
<evidence type="ECO:0000256" key="8">
    <source>
        <dbReference type="ARBA" id="ARBA00023285"/>
    </source>
</evidence>
<keyword evidence="12" id="KW-1185">Reference proteome</keyword>
<dbReference type="PIRSF" id="PIRSF001455">
    <property type="entry name" value="DHQ_synth"/>
    <property type="match status" value="1"/>
</dbReference>
<dbReference type="Gene3D" id="1.20.1090.10">
    <property type="entry name" value="Dehydroquinate synthase-like - alpha domain"/>
    <property type="match status" value="1"/>
</dbReference>
<name>A0A9Q2HFX9_9STAP</name>
<evidence type="ECO:0000256" key="1">
    <source>
        <dbReference type="ARBA" id="ARBA00001911"/>
    </source>
</evidence>
<organism evidence="11 12">
    <name type="scientific">Nosocomiicoccus ampullae</name>
    <dbReference type="NCBI Taxonomy" id="489910"/>
    <lineage>
        <taxon>Bacteria</taxon>
        <taxon>Bacillati</taxon>
        <taxon>Bacillota</taxon>
        <taxon>Bacilli</taxon>
        <taxon>Bacillales</taxon>
        <taxon>Staphylococcaceae</taxon>
        <taxon>Nosocomiicoccus</taxon>
    </lineage>
</organism>
<evidence type="ECO:0000256" key="2">
    <source>
        <dbReference type="ARBA" id="ARBA00001941"/>
    </source>
</evidence>
<comment type="cofactor">
    <cofactor evidence="1">
        <name>NAD(+)</name>
        <dbReference type="ChEBI" id="CHEBI:57540"/>
    </cofactor>
</comment>
<dbReference type="PANTHER" id="PTHR43622:SF7">
    <property type="entry name" value="3-DEHYDROQUINATE SYNTHASE, CHLOROPLASTIC"/>
    <property type="match status" value="1"/>
</dbReference>
<evidence type="ECO:0000313" key="12">
    <source>
        <dbReference type="Proteomes" id="UP000579136"/>
    </source>
</evidence>
<evidence type="ECO:0000256" key="5">
    <source>
        <dbReference type="ARBA" id="ARBA00023027"/>
    </source>
</evidence>
<keyword evidence="8" id="KW-0170">Cobalt</keyword>
<dbReference type="Pfam" id="PF24621">
    <property type="entry name" value="DHQS_C"/>
    <property type="match status" value="1"/>
</dbReference>
<evidence type="ECO:0000259" key="9">
    <source>
        <dbReference type="Pfam" id="PF01761"/>
    </source>
</evidence>